<evidence type="ECO:0000256" key="1">
    <source>
        <dbReference type="SAM" id="MobiDB-lite"/>
    </source>
</evidence>
<dbReference type="Proteomes" id="UP000320239">
    <property type="component" value="Unassembled WGS sequence"/>
</dbReference>
<evidence type="ECO:0000313" key="3">
    <source>
        <dbReference type="Proteomes" id="UP000320239"/>
    </source>
</evidence>
<protein>
    <submittedName>
        <fullName evidence="2">Uncharacterized protein</fullName>
    </submittedName>
</protein>
<proteinExistence type="predicted"/>
<dbReference type="RefSeq" id="WP_122981004.1">
    <property type="nucleotide sequence ID" value="NZ_BOMX01000011.1"/>
</dbReference>
<keyword evidence="3" id="KW-1185">Reference proteome</keyword>
<comment type="caution">
    <text evidence="2">The sequence shown here is derived from an EMBL/GenBank/DDBJ whole genome shotgun (WGS) entry which is preliminary data.</text>
</comment>
<gene>
    <name evidence="2" type="ORF">FHX34_101454</name>
</gene>
<dbReference type="AlphaFoldDB" id="A0A561WNR3"/>
<feature type="compositionally biased region" description="Low complexity" evidence="1">
    <location>
        <begin position="11"/>
        <end position="24"/>
    </location>
</feature>
<evidence type="ECO:0000313" key="2">
    <source>
        <dbReference type="EMBL" id="TWG25485.1"/>
    </source>
</evidence>
<reference evidence="2 3" key="1">
    <citation type="submission" date="2019-06" db="EMBL/GenBank/DDBJ databases">
        <title>Sequencing the genomes of 1000 actinobacteria strains.</title>
        <authorList>
            <person name="Klenk H.-P."/>
        </authorList>
    </citation>
    <scope>NUCLEOTIDE SEQUENCE [LARGE SCALE GENOMIC DNA]</scope>
    <source>
        <strain evidence="2 3">DSM 43866</strain>
    </source>
</reference>
<sequence length="62" mass="6203">MSDVDPEQRTAAATADGAVSADDAWAADEERPEEAHGGSMAPGLVTDTGEPVGDPDPGQPPS</sequence>
<feature type="region of interest" description="Disordered" evidence="1">
    <location>
        <begin position="1"/>
        <end position="62"/>
    </location>
</feature>
<accession>A0A561WNR3</accession>
<dbReference type="EMBL" id="VIWY01000001">
    <property type="protein sequence ID" value="TWG25485.1"/>
    <property type="molecule type" value="Genomic_DNA"/>
</dbReference>
<organism evidence="2 3">
    <name type="scientific">Actinoplanes teichomyceticus</name>
    <dbReference type="NCBI Taxonomy" id="1867"/>
    <lineage>
        <taxon>Bacteria</taxon>
        <taxon>Bacillati</taxon>
        <taxon>Actinomycetota</taxon>
        <taxon>Actinomycetes</taxon>
        <taxon>Micromonosporales</taxon>
        <taxon>Micromonosporaceae</taxon>
        <taxon>Actinoplanes</taxon>
    </lineage>
</organism>
<dbReference type="OrthoDB" id="3403257at2"/>
<name>A0A561WNR3_ACTTI</name>